<gene>
    <name evidence="7" type="ORF">GBAR_LOCUS958</name>
</gene>
<dbReference type="AlphaFoldDB" id="A0AA35W469"/>
<evidence type="ECO:0000256" key="2">
    <source>
        <dbReference type="ARBA" id="ARBA00022679"/>
    </source>
</evidence>
<dbReference type="InterPro" id="IPR008271">
    <property type="entry name" value="Ser/Thr_kinase_AS"/>
</dbReference>
<dbReference type="PROSITE" id="PS50011">
    <property type="entry name" value="PROTEIN_KINASE_DOM"/>
    <property type="match status" value="1"/>
</dbReference>
<dbReference type="InterPro" id="IPR000719">
    <property type="entry name" value="Prot_kinase_dom"/>
</dbReference>
<dbReference type="GO" id="GO:0004674">
    <property type="term" value="F:protein serine/threonine kinase activity"/>
    <property type="evidence" value="ECO:0007669"/>
    <property type="project" value="UniProtKB-KW"/>
</dbReference>
<accession>A0AA35W469</accession>
<keyword evidence="5" id="KW-0067">ATP-binding</keyword>
<evidence type="ECO:0000256" key="5">
    <source>
        <dbReference type="ARBA" id="ARBA00022840"/>
    </source>
</evidence>
<evidence type="ECO:0000259" key="6">
    <source>
        <dbReference type="PROSITE" id="PS50011"/>
    </source>
</evidence>
<organism evidence="7 8">
    <name type="scientific">Geodia barretti</name>
    <name type="common">Barrett's horny sponge</name>
    <dbReference type="NCBI Taxonomy" id="519541"/>
    <lineage>
        <taxon>Eukaryota</taxon>
        <taxon>Metazoa</taxon>
        <taxon>Porifera</taxon>
        <taxon>Demospongiae</taxon>
        <taxon>Heteroscleromorpha</taxon>
        <taxon>Tetractinellida</taxon>
        <taxon>Astrophorina</taxon>
        <taxon>Geodiidae</taxon>
        <taxon>Geodia</taxon>
    </lineage>
</organism>
<dbReference type="SUPFAM" id="SSF56112">
    <property type="entry name" value="Protein kinase-like (PK-like)"/>
    <property type="match status" value="1"/>
</dbReference>
<evidence type="ECO:0000313" key="7">
    <source>
        <dbReference type="EMBL" id="CAI7992315.1"/>
    </source>
</evidence>
<keyword evidence="8" id="KW-1185">Reference proteome</keyword>
<dbReference type="PANTHER" id="PTHR22974">
    <property type="entry name" value="MIXED LINEAGE PROTEIN KINASE"/>
    <property type="match status" value="1"/>
</dbReference>
<comment type="caution">
    <text evidence="7">The sequence shown here is derived from an EMBL/GenBank/DDBJ whole genome shotgun (WGS) entry which is preliminary data.</text>
</comment>
<feature type="domain" description="Protein kinase" evidence="6">
    <location>
        <begin position="1"/>
        <end position="177"/>
    </location>
</feature>
<dbReference type="Pfam" id="PF00069">
    <property type="entry name" value="Pkinase"/>
    <property type="match status" value="1"/>
</dbReference>
<dbReference type="GO" id="GO:0007059">
    <property type="term" value="P:chromosome segregation"/>
    <property type="evidence" value="ECO:0007669"/>
    <property type="project" value="TreeGrafter"/>
</dbReference>
<reference evidence="7" key="1">
    <citation type="submission" date="2023-03" db="EMBL/GenBank/DDBJ databases">
        <authorList>
            <person name="Steffen K."/>
            <person name="Cardenas P."/>
        </authorList>
    </citation>
    <scope>NUCLEOTIDE SEQUENCE</scope>
</reference>
<dbReference type="GO" id="GO:0005524">
    <property type="term" value="F:ATP binding"/>
    <property type="evidence" value="ECO:0007669"/>
    <property type="project" value="UniProtKB-KW"/>
</dbReference>
<keyword evidence="2" id="KW-0808">Transferase</keyword>
<dbReference type="GO" id="GO:0035556">
    <property type="term" value="P:intracellular signal transduction"/>
    <property type="evidence" value="ECO:0007669"/>
    <property type="project" value="TreeGrafter"/>
</dbReference>
<dbReference type="PANTHER" id="PTHR22974:SF23">
    <property type="entry name" value="TOUSLED-LIKE KINASE, ISOFORM G"/>
    <property type="match status" value="1"/>
</dbReference>
<keyword evidence="4 7" id="KW-0418">Kinase</keyword>
<dbReference type="EMBL" id="CASHTH010000142">
    <property type="protein sequence ID" value="CAI7992315.1"/>
    <property type="molecule type" value="Genomic_DNA"/>
</dbReference>
<proteinExistence type="predicted"/>
<dbReference type="Gene3D" id="1.10.510.10">
    <property type="entry name" value="Transferase(Phosphotransferase) domain 1"/>
    <property type="match status" value="1"/>
</dbReference>
<keyword evidence="3" id="KW-0547">Nucleotide-binding</keyword>
<dbReference type="PROSITE" id="PS00108">
    <property type="entry name" value="PROTEIN_KINASE_ST"/>
    <property type="match status" value="1"/>
</dbReference>
<evidence type="ECO:0000256" key="4">
    <source>
        <dbReference type="ARBA" id="ARBA00022777"/>
    </source>
</evidence>
<dbReference type="SMART" id="SM00220">
    <property type="entry name" value="S_TKc"/>
    <property type="match status" value="1"/>
</dbReference>
<evidence type="ECO:0000256" key="1">
    <source>
        <dbReference type="ARBA" id="ARBA00022527"/>
    </source>
</evidence>
<dbReference type="InterPro" id="IPR011009">
    <property type="entry name" value="Kinase-like_dom_sf"/>
</dbReference>
<keyword evidence="1" id="KW-0723">Serine/threonine-protein kinase</keyword>
<dbReference type="Proteomes" id="UP001174909">
    <property type="component" value="Unassembled WGS sequence"/>
</dbReference>
<evidence type="ECO:0000313" key="8">
    <source>
        <dbReference type="Proteomes" id="UP001174909"/>
    </source>
</evidence>
<sequence length="217" mass="23570">MRALKYLNEIKPPVIHFDLKPGNILLGSGVHSYEAKITDFGLSKIMEADSLGGEMELTSQGAGTYWYLPPECFVLGKQPPKISSKVDVWSVGVILYQSIYGKKPFGHNLSQASILQQNTILNATQVDFPAKPVVSMEAKVPPLISETFIIVGVASLHRHSSGVALATRRTVDLMSLLSVTTLTSSLHCHGNSQLHLNHHHLASSTSSGLFGYYVAQS</sequence>
<name>A0AA35W469_GEOBA</name>
<evidence type="ECO:0000256" key="3">
    <source>
        <dbReference type="ARBA" id="ARBA00022741"/>
    </source>
</evidence>
<dbReference type="GO" id="GO:0005634">
    <property type="term" value="C:nucleus"/>
    <property type="evidence" value="ECO:0007669"/>
    <property type="project" value="TreeGrafter"/>
</dbReference>
<protein>
    <submittedName>
        <fullName evidence="7">Serine/threonine-protein kinase tousled-like 2</fullName>
    </submittedName>
</protein>